<dbReference type="NCBIfam" id="TIGR03570">
    <property type="entry name" value="NeuD_NnaD"/>
    <property type="match status" value="1"/>
</dbReference>
<reference evidence="6" key="2">
    <citation type="submission" date="2023-01" db="EMBL/GenBank/DDBJ databases">
        <authorList>
            <person name="Sun Q."/>
            <person name="Evtushenko L."/>
        </authorList>
    </citation>
    <scope>NUCLEOTIDE SEQUENCE</scope>
    <source>
        <strain evidence="6">VKM Ac-1958</strain>
    </source>
</reference>
<dbReference type="PANTHER" id="PTHR43300">
    <property type="entry name" value="ACETYLTRANSFERASE"/>
    <property type="match status" value="1"/>
</dbReference>
<dbReference type="Pfam" id="PF17836">
    <property type="entry name" value="PglD_N"/>
    <property type="match status" value="1"/>
</dbReference>
<evidence type="ECO:0000259" key="5">
    <source>
        <dbReference type="Pfam" id="PF17836"/>
    </source>
</evidence>
<accession>A0A9W6M860</accession>
<feature type="binding site" evidence="4">
    <location>
        <position position="78"/>
    </location>
    <ligand>
        <name>substrate</name>
    </ligand>
</feature>
<dbReference type="InterPro" id="IPR041561">
    <property type="entry name" value="PglD_N"/>
</dbReference>
<evidence type="ECO:0000256" key="1">
    <source>
        <dbReference type="ARBA" id="ARBA00022679"/>
    </source>
</evidence>
<dbReference type="Proteomes" id="UP001142325">
    <property type="component" value="Unassembled WGS sequence"/>
</dbReference>
<dbReference type="InterPro" id="IPR011004">
    <property type="entry name" value="Trimer_LpxA-like_sf"/>
</dbReference>
<dbReference type="InterPro" id="IPR020019">
    <property type="entry name" value="AcTrfase_PglD-like"/>
</dbReference>
<protein>
    <submittedName>
        <fullName evidence="6">Acetyltransferase</fullName>
    </submittedName>
</protein>
<feature type="active site" description="Proton acceptor" evidence="3">
    <location>
        <position position="145"/>
    </location>
</feature>
<dbReference type="InterPro" id="IPR050179">
    <property type="entry name" value="Trans_hexapeptide_repeat"/>
</dbReference>
<reference evidence="6" key="1">
    <citation type="journal article" date="2014" name="Int. J. Syst. Evol. Microbiol.">
        <title>Complete genome sequence of Corynebacterium casei LMG S-19264T (=DSM 44701T), isolated from a smear-ripened cheese.</title>
        <authorList>
            <consortium name="US DOE Joint Genome Institute (JGI-PGF)"/>
            <person name="Walter F."/>
            <person name="Albersmeier A."/>
            <person name="Kalinowski J."/>
            <person name="Ruckert C."/>
        </authorList>
    </citation>
    <scope>NUCLEOTIDE SEQUENCE</scope>
    <source>
        <strain evidence="6">VKM Ac-1958</strain>
    </source>
</reference>
<dbReference type="InterPro" id="IPR018357">
    <property type="entry name" value="Hexapep_transf_CS"/>
</dbReference>
<dbReference type="RefSeq" id="WP_204939176.1">
    <property type="nucleotide sequence ID" value="NZ_BAAAUM010000001.1"/>
</dbReference>
<dbReference type="SUPFAM" id="SSF51161">
    <property type="entry name" value="Trimeric LpxA-like enzymes"/>
    <property type="match status" value="1"/>
</dbReference>
<feature type="site" description="Increases basicity of active site His" evidence="3">
    <location>
        <position position="146"/>
    </location>
</feature>
<evidence type="ECO:0000256" key="2">
    <source>
        <dbReference type="ARBA" id="ARBA00022737"/>
    </source>
</evidence>
<dbReference type="Gene3D" id="3.40.50.20">
    <property type="match status" value="1"/>
</dbReference>
<gene>
    <name evidence="6" type="ORF">GCM10017596_12650</name>
</gene>
<evidence type="ECO:0000313" key="7">
    <source>
        <dbReference type="Proteomes" id="UP001142325"/>
    </source>
</evidence>
<dbReference type="PANTHER" id="PTHR43300:SF7">
    <property type="entry name" value="UDP-N-ACETYLBACILLOSAMINE N-ACETYLTRANSFERASE"/>
    <property type="match status" value="1"/>
</dbReference>
<feature type="domain" description="PglD N-terminal" evidence="5">
    <location>
        <begin position="5"/>
        <end position="90"/>
    </location>
</feature>
<evidence type="ECO:0000313" key="6">
    <source>
        <dbReference type="EMBL" id="GLK01550.1"/>
    </source>
</evidence>
<dbReference type="Gene3D" id="2.160.10.10">
    <property type="entry name" value="Hexapeptide repeat proteins"/>
    <property type="match status" value="1"/>
</dbReference>
<keyword evidence="7" id="KW-1185">Reference proteome</keyword>
<comment type="caution">
    <text evidence="6">The sequence shown here is derived from an EMBL/GenBank/DDBJ whole genome shotgun (WGS) entry which is preliminary data.</text>
</comment>
<dbReference type="GO" id="GO:0016740">
    <property type="term" value="F:transferase activity"/>
    <property type="evidence" value="ECO:0007669"/>
    <property type="project" value="UniProtKB-KW"/>
</dbReference>
<dbReference type="PROSITE" id="PS00101">
    <property type="entry name" value="HEXAPEP_TRANSFERASES"/>
    <property type="match status" value="1"/>
</dbReference>
<name>A0A9W6M860_9MICO</name>
<organism evidence="6 7">
    <name type="scientific">Microbacterium keratanolyticum</name>
    <dbReference type="NCBI Taxonomy" id="67574"/>
    <lineage>
        <taxon>Bacteria</taxon>
        <taxon>Bacillati</taxon>
        <taxon>Actinomycetota</taxon>
        <taxon>Actinomycetes</taxon>
        <taxon>Micrococcales</taxon>
        <taxon>Microbacteriaceae</taxon>
        <taxon>Microbacterium</taxon>
    </lineage>
</organism>
<dbReference type="AlphaFoldDB" id="A0A9W6M860"/>
<evidence type="ECO:0000256" key="4">
    <source>
        <dbReference type="PIRSR" id="PIRSR620019-2"/>
    </source>
</evidence>
<dbReference type="EMBL" id="BSET01000001">
    <property type="protein sequence ID" value="GLK01550.1"/>
    <property type="molecule type" value="Genomic_DNA"/>
</dbReference>
<keyword evidence="1" id="KW-0808">Transferase</keyword>
<keyword evidence="2" id="KW-0677">Repeat</keyword>
<evidence type="ECO:0000256" key="3">
    <source>
        <dbReference type="PIRSR" id="PIRSR620019-1"/>
    </source>
</evidence>
<proteinExistence type="predicted"/>
<dbReference type="CDD" id="cd03360">
    <property type="entry name" value="LbH_AT_putative"/>
    <property type="match status" value="1"/>
</dbReference>
<sequence>MAEPLIIIGAGGFGRETLDVVEAINAAADQPVWDVIGVVDDAPSERHLSRLTARGYSHLGSLAEVEAPEKCAYIVAIGSPAVRSQIAERVDAVGGRWATLVHPTAVVGSRPSLGAGTVVCSGVLVSTNVRLGAHTHLNPGAIIGHDSELGDFVSVNPGAVVSGEVIVEERVLVGASATILQGLRIGTDAVVGASACVTRDVASGTTVVGVPARPFHGGVDTQNLDGEE</sequence>